<comment type="caution">
    <text evidence="2">The sequence shown here is derived from an EMBL/GenBank/DDBJ whole genome shotgun (WGS) entry which is preliminary data.</text>
</comment>
<organism evidence="2 3">
    <name type="scientific">Phytophthora fragariaefolia</name>
    <dbReference type="NCBI Taxonomy" id="1490495"/>
    <lineage>
        <taxon>Eukaryota</taxon>
        <taxon>Sar</taxon>
        <taxon>Stramenopiles</taxon>
        <taxon>Oomycota</taxon>
        <taxon>Peronosporomycetes</taxon>
        <taxon>Peronosporales</taxon>
        <taxon>Peronosporaceae</taxon>
        <taxon>Phytophthora</taxon>
    </lineage>
</organism>
<evidence type="ECO:0000256" key="1">
    <source>
        <dbReference type="SAM" id="MobiDB-lite"/>
    </source>
</evidence>
<feature type="compositionally biased region" description="Basic residues" evidence="1">
    <location>
        <begin position="54"/>
        <end position="65"/>
    </location>
</feature>
<gene>
    <name evidence="2" type="ORF">Pfra01_000746800</name>
</gene>
<keyword evidence="3" id="KW-1185">Reference proteome</keyword>
<evidence type="ECO:0000313" key="3">
    <source>
        <dbReference type="Proteomes" id="UP001165121"/>
    </source>
</evidence>
<feature type="region of interest" description="Disordered" evidence="1">
    <location>
        <begin position="1"/>
        <end position="112"/>
    </location>
</feature>
<evidence type="ECO:0000313" key="2">
    <source>
        <dbReference type="EMBL" id="GMF31951.1"/>
    </source>
</evidence>
<feature type="compositionally biased region" description="Low complexity" evidence="1">
    <location>
        <begin position="89"/>
        <end position="101"/>
    </location>
</feature>
<proteinExistence type="predicted"/>
<protein>
    <submittedName>
        <fullName evidence="2">Unnamed protein product</fullName>
    </submittedName>
</protein>
<dbReference type="EMBL" id="BSXT01000659">
    <property type="protein sequence ID" value="GMF31951.1"/>
    <property type="molecule type" value="Genomic_DNA"/>
</dbReference>
<sequence length="229" mass="25437">MDARAVGGSGADRREDDSGVDELRNDYDQDDSETETDGEEDQGFSADDEADKTARKKQRTTRTRLRHAENRDDDDDAVVVSSNVRITAADDGGSADDSSNNENEDNNYAHRYDNHGRRCLGTRHQEKCPARTAPSNQQAHGVAEALSTMSWWDVLTPVQQRSLVQRLVDPSPMATQTPQTLVVPARETKPCRKELKIDEFRGKPGESVEAWLASVLEEVKNQEHQGGDS</sequence>
<accession>A0A9W6X5J2</accession>
<dbReference type="Proteomes" id="UP001165121">
    <property type="component" value="Unassembled WGS sequence"/>
</dbReference>
<name>A0A9W6X5J2_9STRA</name>
<reference evidence="2" key="1">
    <citation type="submission" date="2023-04" db="EMBL/GenBank/DDBJ databases">
        <title>Phytophthora fragariaefolia NBRC 109709.</title>
        <authorList>
            <person name="Ichikawa N."/>
            <person name="Sato H."/>
            <person name="Tonouchi N."/>
        </authorList>
    </citation>
    <scope>NUCLEOTIDE SEQUENCE</scope>
    <source>
        <strain evidence="2">NBRC 109709</strain>
    </source>
</reference>
<dbReference type="AlphaFoldDB" id="A0A9W6X5J2"/>
<feature type="compositionally biased region" description="Acidic residues" evidence="1">
    <location>
        <begin position="28"/>
        <end position="50"/>
    </location>
</feature>
<feature type="compositionally biased region" description="Basic and acidic residues" evidence="1">
    <location>
        <begin position="11"/>
        <end position="27"/>
    </location>
</feature>